<keyword evidence="10" id="KW-0732">Signal</keyword>
<dbReference type="PANTHER" id="PTHR47984:SF31">
    <property type="entry name" value="OS03G0227900 PROTEIN"/>
    <property type="match status" value="1"/>
</dbReference>
<evidence type="ECO:0000256" key="2">
    <source>
        <dbReference type="ARBA" id="ARBA00022553"/>
    </source>
</evidence>
<evidence type="ECO:0000313" key="11">
    <source>
        <dbReference type="EMBL" id="CAD1834684.1"/>
    </source>
</evidence>
<accession>A0A6V7PUY7</accession>
<keyword evidence="6" id="KW-0418">Kinase</keyword>
<keyword evidence="7" id="KW-0067">ATP-binding</keyword>
<evidence type="ECO:0000256" key="9">
    <source>
        <dbReference type="ARBA" id="ARBA00023136"/>
    </source>
</evidence>
<reference evidence="11" key="1">
    <citation type="submission" date="2020-07" db="EMBL/GenBank/DDBJ databases">
        <authorList>
            <person name="Lin J."/>
        </authorList>
    </citation>
    <scope>NUCLEOTIDE SEQUENCE</scope>
</reference>
<keyword evidence="5" id="KW-0547">Nucleotide-binding</keyword>
<keyword evidence="2" id="KW-0597">Phosphoprotein</keyword>
<organism evidence="11">
    <name type="scientific">Ananas comosus var. bracteatus</name>
    <name type="common">red pineapple</name>
    <dbReference type="NCBI Taxonomy" id="296719"/>
    <lineage>
        <taxon>Eukaryota</taxon>
        <taxon>Viridiplantae</taxon>
        <taxon>Streptophyta</taxon>
        <taxon>Embryophyta</taxon>
        <taxon>Tracheophyta</taxon>
        <taxon>Spermatophyta</taxon>
        <taxon>Magnoliopsida</taxon>
        <taxon>Liliopsida</taxon>
        <taxon>Poales</taxon>
        <taxon>Bromeliaceae</taxon>
        <taxon>Bromelioideae</taxon>
        <taxon>Ananas</taxon>
    </lineage>
</organism>
<sequence>MCLLLLLLPADLELVRDEVGRRRVEAECLLLLLLPADPRACRPSSWYGTRWVAAVSRPSSLRPCRPSSWYGIVYRGVLADHSVVAVKYLLDNKGQAEKEFKVEVEVIGKFLELFKLFGNSSRSKGRRSPQSTKP</sequence>
<keyword evidence="9" id="KW-0472">Membrane</keyword>
<dbReference type="GO" id="GO:0016020">
    <property type="term" value="C:membrane"/>
    <property type="evidence" value="ECO:0007669"/>
    <property type="project" value="UniProtKB-SubCell"/>
</dbReference>
<dbReference type="GO" id="GO:0016301">
    <property type="term" value="F:kinase activity"/>
    <property type="evidence" value="ECO:0007669"/>
    <property type="project" value="UniProtKB-KW"/>
</dbReference>
<dbReference type="InterPro" id="IPR052232">
    <property type="entry name" value="RLK_Ser/Thr-Kinase"/>
</dbReference>
<dbReference type="PANTHER" id="PTHR47984">
    <property type="entry name" value="OS01G0323000 PROTEIN"/>
    <property type="match status" value="1"/>
</dbReference>
<evidence type="ECO:0000256" key="5">
    <source>
        <dbReference type="ARBA" id="ARBA00022741"/>
    </source>
</evidence>
<feature type="chain" id="PRO_5028322924" evidence="10">
    <location>
        <begin position="18"/>
        <end position="134"/>
    </location>
</feature>
<dbReference type="AlphaFoldDB" id="A0A6V7PUY7"/>
<proteinExistence type="predicted"/>
<evidence type="ECO:0000256" key="7">
    <source>
        <dbReference type="ARBA" id="ARBA00022840"/>
    </source>
</evidence>
<comment type="subcellular location">
    <subcellularLocation>
        <location evidence="1">Membrane</location>
        <topology evidence="1">Single-pass membrane protein</topology>
    </subcellularLocation>
</comment>
<evidence type="ECO:0000256" key="3">
    <source>
        <dbReference type="ARBA" id="ARBA00022679"/>
    </source>
</evidence>
<evidence type="ECO:0000256" key="8">
    <source>
        <dbReference type="ARBA" id="ARBA00022989"/>
    </source>
</evidence>
<name>A0A6V7PUY7_ANACO</name>
<keyword evidence="8" id="KW-1133">Transmembrane helix</keyword>
<keyword evidence="4" id="KW-0812">Transmembrane</keyword>
<evidence type="ECO:0000256" key="1">
    <source>
        <dbReference type="ARBA" id="ARBA00004167"/>
    </source>
</evidence>
<keyword evidence="3" id="KW-0808">Transferase</keyword>
<gene>
    <name evidence="11" type="ORF">CB5_LOCUS17895</name>
</gene>
<evidence type="ECO:0000256" key="10">
    <source>
        <dbReference type="SAM" id="SignalP"/>
    </source>
</evidence>
<dbReference type="EMBL" id="LR862152">
    <property type="protein sequence ID" value="CAD1834684.1"/>
    <property type="molecule type" value="Genomic_DNA"/>
</dbReference>
<protein>
    <submittedName>
        <fullName evidence="11">Uncharacterized protein</fullName>
    </submittedName>
</protein>
<dbReference type="GO" id="GO:0005524">
    <property type="term" value="F:ATP binding"/>
    <property type="evidence" value="ECO:0007669"/>
    <property type="project" value="UniProtKB-KW"/>
</dbReference>
<dbReference type="Gene3D" id="3.30.200.20">
    <property type="entry name" value="Phosphorylase Kinase, domain 1"/>
    <property type="match status" value="1"/>
</dbReference>
<evidence type="ECO:0000256" key="4">
    <source>
        <dbReference type="ARBA" id="ARBA00022692"/>
    </source>
</evidence>
<feature type="signal peptide" evidence="10">
    <location>
        <begin position="1"/>
        <end position="17"/>
    </location>
</feature>
<evidence type="ECO:0000256" key="6">
    <source>
        <dbReference type="ARBA" id="ARBA00022777"/>
    </source>
</evidence>